<dbReference type="RefSeq" id="WP_132948701.1">
    <property type="nucleotide sequence ID" value="NZ_SLUL01000008.1"/>
</dbReference>
<keyword evidence="1" id="KW-0805">Transcription regulation</keyword>
<organism evidence="4 5">
    <name type="scientific">Thermolongibacillus altinsuensis</name>
    <dbReference type="NCBI Taxonomy" id="575256"/>
    <lineage>
        <taxon>Bacteria</taxon>
        <taxon>Bacillati</taxon>
        <taxon>Bacillota</taxon>
        <taxon>Bacilli</taxon>
        <taxon>Bacillales</taxon>
        <taxon>Anoxybacillaceae</taxon>
        <taxon>Thermolongibacillus</taxon>
    </lineage>
</organism>
<dbReference type="GO" id="GO:0006355">
    <property type="term" value="P:regulation of DNA-templated transcription"/>
    <property type="evidence" value="ECO:0007669"/>
    <property type="project" value="InterPro"/>
</dbReference>
<dbReference type="GO" id="GO:0003677">
    <property type="term" value="F:DNA binding"/>
    <property type="evidence" value="ECO:0007669"/>
    <property type="project" value="InterPro"/>
</dbReference>
<evidence type="ECO:0000256" key="1">
    <source>
        <dbReference type="ARBA" id="ARBA00023015"/>
    </source>
</evidence>
<dbReference type="EMBL" id="SLUL01000008">
    <property type="protein sequence ID" value="TCL48820.1"/>
    <property type="molecule type" value="Genomic_DNA"/>
</dbReference>
<feature type="transmembrane region" description="Helical" evidence="3">
    <location>
        <begin position="6"/>
        <end position="22"/>
    </location>
</feature>
<keyword evidence="3" id="KW-0472">Membrane</keyword>
<evidence type="ECO:0000256" key="3">
    <source>
        <dbReference type="SAM" id="Phobius"/>
    </source>
</evidence>
<gene>
    <name evidence="4" type="ORF">EDD69_10877</name>
</gene>
<dbReference type="AlphaFoldDB" id="A0A4R1QMY9"/>
<keyword evidence="2" id="KW-0804">Transcription</keyword>
<dbReference type="Proteomes" id="UP000295658">
    <property type="component" value="Unassembled WGS sequence"/>
</dbReference>
<sequence>MMEYTIFALIGFSIILLFVSFFRKDRVKEIEEQLDQLTLSTMQEIYQIKKRLKALEEELLMSEEDWIKPTHTYSKQEKIFLLYKQGLSNEQIARQIGLPIEEVNMIIQRMMARNEK</sequence>
<evidence type="ECO:0000256" key="2">
    <source>
        <dbReference type="ARBA" id="ARBA00023163"/>
    </source>
</evidence>
<protein>
    <submittedName>
        <fullName evidence="4">Uncharacterized protein</fullName>
    </submittedName>
</protein>
<dbReference type="SUPFAM" id="SSF46894">
    <property type="entry name" value="C-terminal effector domain of the bipartite response regulators"/>
    <property type="match status" value="1"/>
</dbReference>
<keyword evidence="3" id="KW-1133">Transmembrane helix</keyword>
<keyword evidence="3" id="KW-0812">Transmembrane</keyword>
<comment type="caution">
    <text evidence="4">The sequence shown here is derived from an EMBL/GenBank/DDBJ whole genome shotgun (WGS) entry which is preliminary data.</text>
</comment>
<proteinExistence type="predicted"/>
<name>A0A4R1QMY9_9BACL</name>
<dbReference type="InterPro" id="IPR016032">
    <property type="entry name" value="Sig_transdc_resp-reg_C-effctor"/>
</dbReference>
<evidence type="ECO:0000313" key="5">
    <source>
        <dbReference type="Proteomes" id="UP000295658"/>
    </source>
</evidence>
<dbReference type="OrthoDB" id="2454584at2"/>
<accession>A0A4R1QMY9</accession>
<reference evidence="4 5" key="1">
    <citation type="submission" date="2019-03" db="EMBL/GenBank/DDBJ databases">
        <title>Genomic Encyclopedia of Type Strains, Phase IV (KMG-IV): sequencing the most valuable type-strain genomes for metagenomic binning, comparative biology and taxonomic classification.</title>
        <authorList>
            <person name="Goeker M."/>
        </authorList>
    </citation>
    <scope>NUCLEOTIDE SEQUENCE [LARGE SCALE GENOMIC DNA]</scope>
    <source>
        <strain evidence="4 5">DSM 24979</strain>
    </source>
</reference>
<evidence type="ECO:0000313" key="4">
    <source>
        <dbReference type="EMBL" id="TCL48820.1"/>
    </source>
</evidence>
<keyword evidence="5" id="KW-1185">Reference proteome</keyword>